<organism evidence="3 4">
    <name type="scientific">Stentor coeruleus</name>
    <dbReference type="NCBI Taxonomy" id="5963"/>
    <lineage>
        <taxon>Eukaryota</taxon>
        <taxon>Sar</taxon>
        <taxon>Alveolata</taxon>
        <taxon>Ciliophora</taxon>
        <taxon>Postciliodesmatophora</taxon>
        <taxon>Heterotrichea</taxon>
        <taxon>Heterotrichida</taxon>
        <taxon>Stentoridae</taxon>
        <taxon>Stentor</taxon>
    </lineage>
</organism>
<accession>A0A1R2D0C9</accession>
<dbReference type="InterPro" id="IPR002775">
    <property type="entry name" value="DNA/RNA-bd_Alba-like"/>
</dbReference>
<evidence type="ECO:0000256" key="1">
    <source>
        <dbReference type="ARBA" id="ARBA00022884"/>
    </source>
</evidence>
<dbReference type="SUPFAM" id="SSF82704">
    <property type="entry name" value="AlbA-like"/>
    <property type="match status" value="1"/>
</dbReference>
<reference evidence="3 4" key="1">
    <citation type="submission" date="2016-11" db="EMBL/GenBank/DDBJ databases">
        <title>The macronuclear genome of Stentor coeruleus: a giant cell with tiny introns.</title>
        <authorList>
            <person name="Slabodnick M."/>
            <person name="Ruby J.G."/>
            <person name="Reiff S.B."/>
            <person name="Swart E.C."/>
            <person name="Gosai S."/>
            <person name="Prabakaran S."/>
            <person name="Witkowska E."/>
            <person name="Larue G.E."/>
            <person name="Fisher S."/>
            <person name="Freeman R.M."/>
            <person name="Gunawardena J."/>
            <person name="Chu W."/>
            <person name="Stover N.A."/>
            <person name="Gregory B.D."/>
            <person name="Nowacki M."/>
            <person name="Derisi J."/>
            <person name="Roy S.W."/>
            <person name="Marshall W.F."/>
            <person name="Sood P."/>
        </authorList>
    </citation>
    <scope>NUCLEOTIDE SEQUENCE [LARGE SCALE GENOMIC DNA]</scope>
    <source>
        <strain evidence="3">WM001</strain>
    </source>
</reference>
<keyword evidence="1" id="KW-0694">RNA-binding</keyword>
<dbReference type="InterPro" id="IPR036882">
    <property type="entry name" value="Alba-like_dom_sf"/>
</dbReference>
<feature type="domain" description="DNA/RNA-binding protein Alba-like" evidence="2">
    <location>
        <begin position="5"/>
        <end position="51"/>
    </location>
</feature>
<name>A0A1R2D0C9_9CILI</name>
<comment type="caution">
    <text evidence="3">The sequence shown here is derived from an EMBL/GenBank/DDBJ whole genome shotgun (WGS) entry which is preliminary data.</text>
</comment>
<evidence type="ECO:0000259" key="2">
    <source>
        <dbReference type="Pfam" id="PF01918"/>
    </source>
</evidence>
<proteinExistence type="predicted"/>
<protein>
    <recommendedName>
        <fullName evidence="2">DNA/RNA-binding protein Alba-like domain-containing protein</fullName>
    </recommendedName>
</protein>
<dbReference type="Proteomes" id="UP000187209">
    <property type="component" value="Unassembled WGS sequence"/>
</dbReference>
<keyword evidence="4" id="KW-1185">Reference proteome</keyword>
<dbReference type="Pfam" id="PF01918">
    <property type="entry name" value="Alba"/>
    <property type="match status" value="1"/>
</dbReference>
<dbReference type="GO" id="GO:0003723">
    <property type="term" value="F:RNA binding"/>
    <property type="evidence" value="ECO:0007669"/>
    <property type="project" value="UniProtKB-KW"/>
</dbReference>
<dbReference type="Gene3D" id="3.30.110.20">
    <property type="entry name" value="Alba-like domain"/>
    <property type="match status" value="1"/>
</dbReference>
<gene>
    <name evidence="3" type="ORF">SteCoe_2031</name>
</gene>
<dbReference type="AlphaFoldDB" id="A0A1R2D0C9"/>
<sequence>MERNKEVRISSRNVYTIYVRAFKEMLKDNNTIEYYALGNAIENAVRAAEMLCSLGFATLGKFNTLSVLELDRSGVYRTRNKVIIILVKASGFDKAYNDFNSSRPTKKD</sequence>
<evidence type="ECO:0000313" key="3">
    <source>
        <dbReference type="EMBL" id="OMJ94695.1"/>
    </source>
</evidence>
<dbReference type="EMBL" id="MPUH01000022">
    <property type="protein sequence ID" value="OMJ94695.1"/>
    <property type="molecule type" value="Genomic_DNA"/>
</dbReference>
<evidence type="ECO:0000313" key="4">
    <source>
        <dbReference type="Proteomes" id="UP000187209"/>
    </source>
</evidence>